<feature type="region of interest" description="Disordered" evidence="1">
    <location>
        <begin position="1"/>
        <end position="56"/>
    </location>
</feature>
<feature type="compositionally biased region" description="Polar residues" evidence="1">
    <location>
        <begin position="20"/>
        <end position="46"/>
    </location>
</feature>
<feature type="compositionally biased region" description="Basic and acidic residues" evidence="1">
    <location>
        <begin position="1"/>
        <end position="19"/>
    </location>
</feature>
<feature type="compositionally biased region" description="Basic and acidic residues" evidence="1">
    <location>
        <begin position="47"/>
        <end position="56"/>
    </location>
</feature>
<dbReference type="Proteomes" id="UP000664277">
    <property type="component" value="Unassembled WGS sequence"/>
</dbReference>
<gene>
    <name evidence="2" type="ORF">J0M35_13030</name>
</gene>
<organism evidence="2 3">
    <name type="scientific">Candidatus Obscuribacter phosphatis</name>
    <dbReference type="NCBI Taxonomy" id="1906157"/>
    <lineage>
        <taxon>Bacteria</taxon>
        <taxon>Bacillati</taxon>
        <taxon>Candidatus Melainabacteria</taxon>
        <taxon>Candidatus Obscuribacterales</taxon>
        <taxon>Candidatus Obscuribacteraceae</taxon>
        <taxon>Candidatus Obscuribacter</taxon>
    </lineage>
</organism>
<reference evidence="2" key="1">
    <citation type="submission" date="2021-02" db="EMBL/GenBank/DDBJ databases">
        <title>Genome-Resolved Metagenomics of a Microbial Community Performing Photosynthetic Biological Nutrient Removal.</title>
        <authorList>
            <person name="Mcdaniel E.A."/>
        </authorList>
    </citation>
    <scope>NUCLEOTIDE SEQUENCE</scope>
    <source>
        <strain evidence="2">UWPOB_OBS1</strain>
    </source>
</reference>
<accession>A0A8J7TM37</accession>
<evidence type="ECO:0000313" key="2">
    <source>
        <dbReference type="EMBL" id="MBN8661284.1"/>
    </source>
</evidence>
<sequence>MAESKSEIKTADKPVESGRENQNNTSGHDASTALSREAMQSLTSLKQEIKDHKQQEKSQSYLGTAFDYLYRKDEKSLAQLELLDKTAEEAIKRGDFKAVEKMRLDIDKQVKEDQRVRGVQGDINFYGSTGVKVGAIMVGGPVGWAATGALYMADEAKPADRASEQVIDAGLGLAKGLAFKGLVGGVLGADVNLGLKAGAMSLGGRSIETVLSRGNYYDEKGQFAPASGLKNAAAQNFSPTNLAMDAAAVGLGYGLGYGVTKAFGPVFERSAFWTRIASSGINGMSSGAIAEINLARAAGQSVSLSRVGTRALATGAVYSVAAIPGAVQADQTDFRQYQKQGTVKAERLTEARSWQSGNGDNMTGQAGDWLLSDGKGHWTVKPDIFAKTYGEVPGSPGEYMKTALGTARRLTFPTQIQTLEGVGTGKAGDYMMRGPAGEYYIVGAEKFNSMYRPYKGQ</sequence>
<evidence type="ECO:0000313" key="3">
    <source>
        <dbReference type="Proteomes" id="UP000664277"/>
    </source>
</evidence>
<comment type="caution">
    <text evidence="2">The sequence shown here is derived from an EMBL/GenBank/DDBJ whole genome shotgun (WGS) entry which is preliminary data.</text>
</comment>
<protein>
    <submittedName>
        <fullName evidence="2">Uncharacterized protein</fullName>
    </submittedName>
</protein>
<evidence type="ECO:0000256" key="1">
    <source>
        <dbReference type="SAM" id="MobiDB-lite"/>
    </source>
</evidence>
<dbReference type="AlphaFoldDB" id="A0A8J7TM37"/>
<name>A0A8J7TM37_9BACT</name>
<dbReference type="EMBL" id="JAFLCK010000018">
    <property type="protein sequence ID" value="MBN8661284.1"/>
    <property type="molecule type" value="Genomic_DNA"/>
</dbReference>
<proteinExistence type="predicted"/>